<dbReference type="InterPro" id="IPR032675">
    <property type="entry name" value="LRR_dom_sf"/>
</dbReference>
<organism evidence="1">
    <name type="scientific">Ananas comosus var. bracteatus</name>
    <name type="common">red pineapple</name>
    <dbReference type="NCBI Taxonomy" id="296719"/>
    <lineage>
        <taxon>Eukaryota</taxon>
        <taxon>Viridiplantae</taxon>
        <taxon>Streptophyta</taxon>
        <taxon>Embryophyta</taxon>
        <taxon>Tracheophyta</taxon>
        <taxon>Spermatophyta</taxon>
        <taxon>Magnoliopsida</taxon>
        <taxon>Liliopsida</taxon>
        <taxon>Poales</taxon>
        <taxon>Bromeliaceae</taxon>
        <taxon>Bromelioideae</taxon>
        <taxon>Ananas</taxon>
    </lineage>
</organism>
<dbReference type="PANTHER" id="PTHR36766:SF40">
    <property type="entry name" value="DISEASE RESISTANCE PROTEIN RGA3"/>
    <property type="match status" value="1"/>
</dbReference>
<name>A0A6V7PDV2_ANACO</name>
<dbReference type="EMBL" id="LR862147">
    <property type="protein sequence ID" value="CAD1829030.1"/>
    <property type="molecule type" value="Genomic_DNA"/>
</dbReference>
<dbReference type="PANTHER" id="PTHR36766">
    <property type="entry name" value="PLANT BROAD-SPECTRUM MILDEW RESISTANCE PROTEIN RPW8"/>
    <property type="match status" value="1"/>
</dbReference>
<proteinExistence type="predicted"/>
<gene>
    <name evidence="1" type="ORF">CB5_LOCUS12241</name>
</gene>
<protein>
    <submittedName>
        <fullName evidence="1">Uncharacterized protein</fullName>
    </submittedName>
</protein>
<accession>A0A6V7PDV2</accession>
<reference evidence="1" key="1">
    <citation type="submission" date="2020-07" db="EMBL/GenBank/DDBJ databases">
        <authorList>
            <person name="Lin J."/>
        </authorList>
    </citation>
    <scope>NUCLEOTIDE SEQUENCE</scope>
</reference>
<dbReference type="Gene3D" id="3.80.10.10">
    <property type="entry name" value="Ribonuclease Inhibitor"/>
    <property type="match status" value="1"/>
</dbReference>
<dbReference type="AlphaFoldDB" id="A0A6V7PDV2"/>
<dbReference type="SUPFAM" id="SSF52058">
    <property type="entry name" value="L domain-like"/>
    <property type="match status" value="1"/>
</dbReference>
<evidence type="ECO:0000313" key="1">
    <source>
        <dbReference type="EMBL" id="CAD1829030.1"/>
    </source>
</evidence>
<sequence>MNQSVCTVLQDDGSVPFSFVISNGYNDFEYFFSNVLPHLTKFQSLLIGYESSSSASSFGISVKYEGSRQNNLYRCLEMKIRIDLLPECVKPRLSDWLRGLKSLSLLSISGGPTVEYLSAEVLQSLSSLRKLIVEECGRLTSFAGGKGALVKLNCLQELEIHDCVDLHSLPADLHELESLVYLRISRCPKLECLPDRIPSSLKILSIINCSQLKDRCRKNDGEDWHKIAHIGMLFIE</sequence>